<feature type="compositionally biased region" description="Polar residues" evidence="1">
    <location>
        <begin position="96"/>
        <end position="107"/>
    </location>
</feature>
<proteinExistence type="predicted"/>
<dbReference type="VEuPathDB" id="FungiDB:AAP_02043"/>
<evidence type="ECO:0000256" key="1">
    <source>
        <dbReference type="SAM" id="MobiDB-lite"/>
    </source>
</evidence>
<dbReference type="EMBL" id="AZGZ01000007">
    <property type="protein sequence ID" value="KZZ93950.1"/>
    <property type="molecule type" value="Genomic_DNA"/>
</dbReference>
<gene>
    <name evidence="2" type="ORF">AAP_02043</name>
</gene>
<feature type="region of interest" description="Disordered" evidence="1">
    <location>
        <begin position="84"/>
        <end position="107"/>
    </location>
</feature>
<reference evidence="2 3" key="1">
    <citation type="journal article" date="2016" name="Genome Biol. Evol.">
        <title>Divergent and convergent evolution of fungal pathogenicity.</title>
        <authorList>
            <person name="Shang Y."/>
            <person name="Xiao G."/>
            <person name="Zheng P."/>
            <person name="Cen K."/>
            <person name="Zhan S."/>
            <person name="Wang C."/>
        </authorList>
    </citation>
    <scope>NUCLEOTIDE SEQUENCE [LARGE SCALE GENOMIC DNA]</scope>
    <source>
        <strain evidence="2 3">ARSEF 7405</strain>
    </source>
</reference>
<name>A0A166P1V3_9EURO</name>
<accession>A0A166P1V3</accession>
<dbReference type="AlphaFoldDB" id="A0A166P1V3"/>
<evidence type="ECO:0000313" key="3">
    <source>
        <dbReference type="Proteomes" id="UP000242877"/>
    </source>
</evidence>
<evidence type="ECO:0000313" key="2">
    <source>
        <dbReference type="EMBL" id="KZZ93950.1"/>
    </source>
</evidence>
<sequence>MRLAMLMAQGNLQDDCLEPERKDIRLWATEDQFKARLAMVHAGVGFWHARRYSTGAFYEAINIFLTTLAIWAYSSFANHPKGRGSEVGLTAEQDDPTASSDDSTLPSFIQLDRPTDDELVQFYVRRGSNMAALISGIGNIHGSGAPTRTLKEGRKILLQMANWGISTRFIWTLTRLIDYSEKTENSMTSSSEHTPVA</sequence>
<dbReference type="OrthoDB" id="4207579at2759"/>
<dbReference type="Proteomes" id="UP000242877">
    <property type="component" value="Unassembled WGS sequence"/>
</dbReference>
<organism evidence="2 3">
    <name type="scientific">Ascosphaera apis ARSEF 7405</name>
    <dbReference type="NCBI Taxonomy" id="392613"/>
    <lineage>
        <taxon>Eukaryota</taxon>
        <taxon>Fungi</taxon>
        <taxon>Dikarya</taxon>
        <taxon>Ascomycota</taxon>
        <taxon>Pezizomycotina</taxon>
        <taxon>Eurotiomycetes</taxon>
        <taxon>Eurotiomycetidae</taxon>
        <taxon>Onygenales</taxon>
        <taxon>Ascosphaeraceae</taxon>
        <taxon>Ascosphaera</taxon>
    </lineage>
</organism>
<protein>
    <submittedName>
        <fullName evidence="2">Uncharacterized protein</fullName>
    </submittedName>
</protein>
<keyword evidence="3" id="KW-1185">Reference proteome</keyword>
<comment type="caution">
    <text evidence="2">The sequence shown here is derived from an EMBL/GenBank/DDBJ whole genome shotgun (WGS) entry which is preliminary data.</text>
</comment>